<dbReference type="GO" id="GO:0008270">
    <property type="term" value="F:zinc ion binding"/>
    <property type="evidence" value="ECO:0007669"/>
    <property type="project" value="UniProtKB-KW"/>
</dbReference>
<feature type="transmembrane region" description="Helical" evidence="3">
    <location>
        <begin position="123"/>
        <end position="149"/>
    </location>
</feature>
<feature type="repeat" description="NHL" evidence="2">
    <location>
        <begin position="242"/>
        <end position="272"/>
    </location>
</feature>
<feature type="repeat" description="NHL" evidence="2">
    <location>
        <begin position="446"/>
        <end position="476"/>
    </location>
</feature>
<reference evidence="4" key="1">
    <citation type="submission" date="2021-02" db="EMBL/GenBank/DDBJ databases">
        <authorList>
            <person name="Nowell W R."/>
        </authorList>
    </citation>
    <scope>NUCLEOTIDE SEQUENCE</scope>
</reference>
<dbReference type="PANTHER" id="PTHR24104:SF25">
    <property type="entry name" value="PROTEIN LIN-41"/>
    <property type="match status" value="1"/>
</dbReference>
<comment type="caution">
    <text evidence="4">The sequence shown here is derived from an EMBL/GenBank/DDBJ whole genome shotgun (WGS) entry which is preliminary data.</text>
</comment>
<dbReference type="InterPro" id="IPR011042">
    <property type="entry name" value="6-blade_b-propeller_TolB-like"/>
</dbReference>
<dbReference type="PROSITE" id="PS51125">
    <property type="entry name" value="NHL"/>
    <property type="match status" value="3"/>
</dbReference>
<evidence type="ECO:0000256" key="3">
    <source>
        <dbReference type="SAM" id="Phobius"/>
    </source>
</evidence>
<accession>A0A816FF74</accession>
<sequence>MNTCRIVRVSKRSRSSKVVISTFQILSNRVHFFLSQVKPASTREQIFNTDTQPPAEARALSAQSIQFQSTSSTNIEMSNDANRSKSALLSSIDSNYFKQSSHNYAKVPKASSEEDKKKLSNPLMIAFAIGIIIALVALAAMSMGIYSIVRLSQATVASSTTATTHGLSWSATGTNVAGTGSSGASATNRLSSPWGIVLDSSNALYIADQNNNRIQKWIIGDSMGTTVAGQPNGVAGATSYYLSQPCGVYVDTNSNIYVSDTMNERVQFFSSGALSGTTIAGIGGSGSAFNQLNNNYGLTLNANSSTLYIADTNNHRIMSYASNATVGTVAAGGNGAGTLVNQLYTPMSVYYDSASNSLVIANTGAHTIVRWVIGATTWTLVAGYPGSYGSSAATLNSPACAILDSLGNIYVADTSNHRIQFFSAGQRNGTTIAGVTAVQGNTDNLLNNPRSIALDNQLNLYVADASNNRVQMFSRL</sequence>
<dbReference type="AlphaFoldDB" id="A0A816FF74"/>
<keyword evidence="3" id="KW-0472">Membrane</keyword>
<evidence type="ECO:0000313" key="5">
    <source>
        <dbReference type="Proteomes" id="UP000663834"/>
    </source>
</evidence>
<dbReference type="OrthoDB" id="27136at2759"/>
<organism evidence="4 5">
    <name type="scientific">Rotaria magnacalcarata</name>
    <dbReference type="NCBI Taxonomy" id="392030"/>
    <lineage>
        <taxon>Eukaryota</taxon>
        <taxon>Metazoa</taxon>
        <taxon>Spiralia</taxon>
        <taxon>Gnathifera</taxon>
        <taxon>Rotifera</taxon>
        <taxon>Eurotatoria</taxon>
        <taxon>Bdelloidea</taxon>
        <taxon>Philodinida</taxon>
        <taxon>Philodinidae</taxon>
        <taxon>Rotaria</taxon>
    </lineage>
</organism>
<keyword evidence="3" id="KW-1133">Transmembrane helix</keyword>
<proteinExistence type="predicted"/>
<evidence type="ECO:0008006" key="6">
    <source>
        <dbReference type="Google" id="ProtNLM"/>
    </source>
</evidence>
<name>A0A816FF74_9BILA</name>
<dbReference type="Gene3D" id="2.120.10.30">
    <property type="entry name" value="TolB, C-terminal domain"/>
    <property type="match status" value="2"/>
</dbReference>
<dbReference type="SUPFAM" id="SSF63829">
    <property type="entry name" value="Calcium-dependent phosphotriesterase"/>
    <property type="match status" value="2"/>
</dbReference>
<gene>
    <name evidence="4" type="ORF">KQP761_LOCUS31992</name>
</gene>
<dbReference type="CDD" id="cd05819">
    <property type="entry name" value="NHL"/>
    <property type="match status" value="1"/>
</dbReference>
<dbReference type="Proteomes" id="UP000663834">
    <property type="component" value="Unassembled WGS sequence"/>
</dbReference>
<keyword evidence="3" id="KW-0812">Transmembrane</keyword>
<dbReference type="PANTHER" id="PTHR24104">
    <property type="entry name" value="E3 UBIQUITIN-PROTEIN LIGASE NHLRC1-RELATED"/>
    <property type="match status" value="1"/>
</dbReference>
<keyword evidence="1" id="KW-0677">Repeat</keyword>
<evidence type="ECO:0000256" key="1">
    <source>
        <dbReference type="ARBA" id="ARBA00022737"/>
    </source>
</evidence>
<evidence type="ECO:0000256" key="2">
    <source>
        <dbReference type="PROSITE-ProRule" id="PRU00504"/>
    </source>
</evidence>
<dbReference type="InterPro" id="IPR001258">
    <property type="entry name" value="NHL_repeat"/>
</dbReference>
<feature type="repeat" description="NHL" evidence="2">
    <location>
        <begin position="382"/>
        <end position="425"/>
    </location>
</feature>
<dbReference type="InterPro" id="IPR050952">
    <property type="entry name" value="TRIM-NHL_E3_ligases"/>
</dbReference>
<protein>
    <recommendedName>
        <fullName evidence="6">NHL repeat containing protein</fullName>
    </recommendedName>
</protein>
<dbReference type="EMBL" id="CAJNOW010017848">
    <property type="protein sequence ID" value="CAF1660794.1"/>
    <property type="molecule type" value="Genomic_DNA"/>
</dbReference>
<evidence type="ECO:0000313" key="4">
    <source>
        <dbReference type="EMBL" id="CAF1660794.1"/>
    </source>
</evidence>
<dbReference type="Pfam" id="PF01436">
    <property type="entry name" value="NHL"/>
    <property type="match status" value="3"/>
</dbReference>